<organism evidence="3 4">
    <name type="scientific">Cloeon dipterum</name>
    <dbReference type="NCBI Taxonomy" id="197152"/>
    <lineage>
        <taxon>Eukaryota</taxon>
        <taxon>Metazoa</taxon>
        <taxon>Ecdysozoa</taxon>
        <taxon>Arthropoda</taxon>
        <taxon>Hexapoda</taxon>
        <taxon>Insecta</taxon>
        <taxon>Pterygota</taxon>
        <taxon>Palaeoptera</taxon>
        <taxon>Ephemeroptera</taxon>
        <taxon>Pisciforma</taxon>
        <taxon>Baetidae</taxon>
        <taxon>Cloeon</taxon>
    </lineage>
</organism>
<reference evidence="3 4" key="1">
    <citation type="submission" date="2020-04" db="EMBL/GenBank/DDBJ databases">
        <authorList>
            <person name="Alioto T."/>
            <person name="Alioto T."/>
            <person name="Gomez Garrido J."/>
        </authorList>
    </citation>
    <scope>NUCLEOTIDE SEQUENCE [LARGE SCALE GENOMIC DNA]</scope>
</reference>
<accession>A0A8S1C5L5</accession>
<protein>
    <recommendedName>
        <fullName evidence="2">DUF4802 domain-containing protein</fullName>
    </recommendedName>
</protein>
<evidence type="ECO:0000259" key="2">
    <source>
        <dbReference type="Pfam" id="PF16060"/>
    </source>
</evidence>
<dbReference type="EMBL" id="CADEPI010000030">
    <property type="protein sequence ID" value="CAB3367431.1"/>
    <property type="molecule type" value="Genomic_DNA"/>
</dbReference>
<dbReference type="OrthoDB" id="7654878at2759"/>
<keyword evidence="4" id="KW-1185">Reference proteome</keyword>
<evidence type="ECO:0000313" key="4">
    <source>
        <dbReference type="Proteomes" id="UP000494165"/>
    </source>
</evidence>
<dbReference type="Proteomes" id="UP000494165">
    <property type="component" value="Unassembled WGS sequence"/>
</dbReference>
<sequence length="224" mass="23803">MGLGVVWRVAAVGRVAGDRRNAPANFQWHAARFPVAPLRLTMPDTASNGAPYSASQQQQQQPPPLTRRRSNVPPQLPLSPSADLPKTTVPVSSSPPPSYEDVLAENRLVAAREAAAAASASAEACGCSEQARSSSTEKPVPTVGRTGPLQIQHKSSKALYRAVAAQWGLTCKMSDKCRCLDCQGRYFDCEFEQSEQEKTDGGLGASTPMFISDVMGGSIGCTLL</sequence>
<name>A0A8S1C5L5_9INSE</name>
<dbReference type="Pfam" id="PF16060">
    <property type="entry name" value="DUF4802"/>
    <property type="match status" value="1"/>
</dbReference>
<dbReference type="AlphaFoldDB" id="A0A8S1C5L5"/>
<feature type="domain" description="DUF4802" evidence="2">
    <location>
        <begin position="154"/>
        <end position="218"/>
    </location>
</feature>
<feature type="compositionally biased region" description="Polar residues" evidence="1">
    <location>
        <begin position="44"/>
        <end position="55"/>
    </location>
</feature>
<feature type="region of interest" description="Disordered" evidence="1">
    <location>
        <begin position="41"/>
        <end position="100"/>
    </location>
</feature>
<comment type="caution">
    <text evidence="3">The sequence shown here is derived from an EMBL/GenBank/DDBJ whole genome shotgun (WGS) entry which is preliminary data.</text>
</comment>
<proteinExistence type="predicted"/>
<evidence type="ECO:0000256" key="1">
    <source>
        <dbReference type="SAM" id="MobiDB-lite"/>
    </source>
</evidence>
<dbReference type="InterPro" id="IPR032061">
    <property type="entry name" value="DUF4802"/>
</dbReference>
<evidence type="ECO:0000313" key="3">
    <source>
        <dbReference type="EMBL" id="CAB3367431.1"/>
    </source>
</evidence>
<gene>
    <name evidence="3" type="ORF">CLODIP_2_CD00308</name>
</gene>
<feature type="region of interest" description="Disordered" evidence="1">
    <location>
        <begin position="127"/>
        <end position="148"/>
    </location>
</feature>